<sequence>MRWPPRSPLALLFVSLATPRAALVPAVLAAAAPDFSLATSVNAKTMTRLTLGDCFEIRQVLLLAAQQPSPDGHEYKTWDEMMDDVSIKEHPRFSQDKQNAASSEDRAARRWFDEHFNRQLERAIEADMPRFYAVTHDAPTPSGPMTLLSLRAAFLSREHSEESFLWVPGMREWARAHHCMPALTSMFTRYRDSGKWTGKAKYSDVQRAKGMADIGAIVLEGCDSLIFVQPRVGAVIDEVKGTAPNGRVLYGPRPGDNTNLFEVFHSPRGDSGIGLTAPLVPALARERPTPEEADVQFEVNGDGTWRRTQAIHEKGAWKAFNEKVQRGGERGEAGGQAGGLGLREYMHTRADAMSSQRVEIGRAVGHSGGANPDPHPAPAEQPWLPPLPLPPRPPGSPAARAPPPPRAPPPLSTPGGKRPPRLKAGPGEPAPRQTESAAASGIERPEKEGGGGAAPPRLTGADRRERVLFYVGSEAEGAAWDPLDAGALFDERTQAAESARAVAALGYAVVVAGPMVASAEGTAADGVQYVHAEWLVLTSPPRRPGTPASPGRVPPWVDGIAPGEALFDHVAIALFDHAVIVRLRERRLFTPEAFAARLPLLARVGVYLWVAEREAESLGLPAPPASADDAPSAGEGDQGRATPAPEARLSMPLLANLAGRLARLVVPSTAHKRVLEARLRPLSLPPTRGPPRSRVAVARRALAWPWCGLWPTARGFTTAGGKWGLTLSKPEAVVFTRLEEAPWGRYAGLLHRRSLTEEPLRARGVNGVSSHLKLRHVLRCTRLYSAVLSRDQYAALHDGSPGKPPLPVRATKLPPPSPPPARGTESCYSFGDFRRQHQLYAGLLVLGGWLAGSVWILLATWRQKGTAAPPHREREHGSSSRKHKAACGECVDAKVRALVGALASVRDTRAEGFGGGYVVMAVQGEFPRARGAGVPKGTILCLGRVLDAHDEQDDAEGGRRDWEEDPLGFDTNPGLLRAIALGLPAAIGTVQRPAKGWTLRSDLPSPHTLFILALEKNGLSTIDNLFQSLLRIRTRKRAPHPQLNMSRVSIDMWSASGRLDPYCSRSSNLQLLDAIAANSLRPMPAGSPWSERSGCGYAATFALDAASMAHLGQRSSDLPQPRLHPARRPGGEGAGSARPRVDREPILHIATVRDPLDRFVSAYNDHGVGGSGIARCRVTQKHIEAALREGRKPPPPCPPLALELRKHAQRLADGRFITRLTPHHAGIHFFSQSYFLSATDRDGAPLEWDMLVRLERLEQE</sequence>
<feature type="compositionally biased region" description="Pro residues" evidence="2">
    <location>
        <begin position="802"/>
        <end position="821"/>
    </location>
</feature>
<feature type="region of interest" description="Disordered" evidence="2">
    <location>
        <begin position="1112"/>
        <end position="1142"/>
    </location>
</feature>
<name>A0A0D3J364_EMIH1</name>
<organism evidence="4 5">
    <name type="scientific">Emiliania huxleyi (strain CCMP1516)</name>
    <dbReference type="NCBI Taxonomy" id="280463"/>
    <lineage>
        <taxon>Eukaryota</taxon>
        <taxon>Haptista</taxon>
        <taxon>Haptophyta</taxon>
        <taxon>Prymnesiophyceae</taxon>
        <taxon>Isochrysidales</taxon>
        <taxon>Noelaerhabdaceae</taxon>
        <taxon>Emiliania</taxon>
    </lineage>
</organism>
<keyword evidence="3" id="KW-0732">Signal</keyword>
<dbReference type="PANTHER" id="PTHR13037">
    <property type="entry name" value="FORMIN"/>
    <property type="match status" value="1"/>
</dbReference>
<dbReference type="PANTHER" id="PTHR13037:SF24">
    <property type="entry name" value="POLYCOMB PROTEIN PCL-RELATED"/>
    <property type="match status" value="1"/>
</dbReference>
<evidence type="ECO:0000313" key="5">
    <source>
        <dbReference type="Proteomes" id="UP000013827"/>
    </source>
</evidence>
<dbReference type="EnsemblProtists" id="EOD17949">
    <property type="protein sequence ID" value="EOD17949"/>
    <property type="gene ID" value="EMIHUDRAFT_95793"/>
</dbReference>
<feature type="region of interest" description="Disordered" evidence="2">
    <location>
        <begin position="798"/>
        <end position="825"/>
    </location>
</feature>
<feature type="signal peptide" evidence="3">
    <location>
        <begin position="1"/>
        <end position="22"/>
    </location>
</feature>
<feature type="chain" id="PRO_5044208537" description="Sulfotransferase domain-containing protein" evidence="3">
    <location>
        <begin position="23"/>
        <end position="1260"/>
    </location>
</feature>
<protein>
    <recommendedName>
        <fullName evidence="6">Sulfotransferase domain-containing protein</fullName>
    </recommendedName>
</protein>
<proteinExistence type="predicted"/>
<feature type="compositionally biased region" description="Pro residues" evidence="2">
    <location>
        <begin position="373"/>
        <end position="412"/>
    </location>
</feature>
<dbReference type="AlphaFoldDB" id="A0A0D3J364"/>
<evidence type="ECO:0000256" key="3">
    <source>
        <dbReference type="SAM" id="SignalP"/>
    </source>
</evidence>
<keyword evidence="5" id="KW-1185">Reference proteome</keyword>
<reference evidence="4" key="2">
    <citation type="submission" date="2024-10" db="UniProtKB">
        <authorList>
            <consortium name="EnsemblProtists"/>
        </authorList>
    </citation>
    <scope>IDENTIFICATION</scope>
</reference>
<feature type="compositionally biased region" description="Low complexity" evidence="2">
    <location>
        <begin position="620"/>
        <end position="635"/>
    </location>
</feature>
<keyword evidence="1" id="KW-0945">Host-virus interaction</keyword>
<dbReference type="Proteomes" id="UP000013827">
    <property type="component" value="Unassembled WGS sequence"/>
</dbReference>
<feature type="region of interest" description="Disordered" evidence="2">
    <location>
        <begin position="620"/>
        <end position="645"/>
    </location>
</feature>
<dbReference type="RefSeq" id="XP_005770378.1">
    <property type="nucleotide sequence ID" value="XM_005770321.1"/>
</dbReference>
<reference evidence="5" key="1">
    <citation type="journal article" date="2013" name="Nature">
        <title>Pan genome of the phytoplankton Emiliania underpins its global distribution.</title>
        <authorList>
            <person name="Read B.A."/>
            <person name="Kegel J."/>
            <person name="Klute M.J."/>
            <person name="Kuo A."/>
            <person name="Lefebvre S.C."/>
            <person name="Maumus F."/>
            <person name="Mayer C."/>
            <person name="Miller J."/>
            <person name="Monier A."/>
            <person name="Salamov A."/>
            <person name="Young J."/>
            <person name="Aguilar M."/>
            <person name="Claverie J.M."/>
            <person name="Frickenhaus S."/>
            <person name="Gonzalez K."/>
            <person name="Herman E.K."/>
            <person name="Lin Y.C."/>
            <person name="Napier J."/>
            <person name="Ogata H."/>
            <person name="Sarno A.F."/>
            <person name="Shmutz J."/>
            <person name="Schroeder D."/>
            <person name="de Vargas C."/>
            <person name="Verret F."/>
            <person name="von Dassow P."/>
            <person name="Valentin K."/>
            <person name="Van de Peer Y."/>
            <person name="Wheeler G."/>
            <person name="Dacks J.B."/>
            <person name="Delwiche C.F."/>
            <person name="Dyhrman S.T."/>
            <person name="Glockner G."/>
            <person name="John U."/>
            <person name="Richards T."/>
            <person name="Worden A.Z."/>
            <person name="Zhang X."/>
            <person name="Grigoriev I.V."/>
            <person name="Allen A.E."/>
            <person name="Bidle K."/>
            <person name="Borodovsky M."/>
            <person name="Bowler C."/>
            <person name="Brownlee C."/>
            <person name="Cock J.M."/>
            <person name="Elias M."/>
            <person name="Gladyshev V.N."/>
            <person name="Groth M."/>
            <person name="Guda C."/>
            <person name="Hadaegh A."/>
            <person name="Iglesias-Rodriguez M.D."/>
            <person name="Jenkins J."/>
            <person name="Jones B.M."/>
            <person name="Lawson T."/>
            <person name="Leese F."/>
            <person name="Lindquist E."/>
            <person name="Lobanov A."/>
            <person name="Lomsadze A."/>
            <person name="Malik S.B."/>
            <person name="Marsh M.E."/>
            <person name="Mackinder L."/>
            <person name="Mock T."/>
            <person name="Mueller-Roeber B."/>
            <person name="Pagarete A."/>
            <person name="Parker M."/>
            <person name="Probert I."/>
            <person name="Quesneville H."/>
            <person name="Raines C."/>
            <person name="Rensing S.A."/>
            <person name="Riano-Pachon D.M."/>
            <person name="Richier S."/>
            <person name="Rokitta S."/>
            <person name="Shiraiwa Y."/>
            <person name="Soanes D.M."/>
            <person name="van der Giezen M."/>
            <person name="Wahlund T.M."/>
            <person name="Williams B."/>
            <person name="Wilson W."/>
            <person name="Wolfe G."/>
            <person name="Wurch L.L."/>
        </authorList>
    </citation>
    <scope>NUCLEOTIDE SEQUENCE</scope>
</reference>
<evidence type="ECO:0000313" key="4">
    <source>
        <dbReference type="EnsemblProtists" id="EOD17949"/>
    </source>
</evidence>
<dbReference type="HOGENOM" id="CLU_264964_0_0_1"/>
<dbReference type="GeneID" id="19045950"/>
<dbReference type="KEGG" id="ehx:EMIHUDRAFT_95793"/>
<evidence type="ECO:0000256" key="2">
    <source>
        <dbReference type="SAM" id="MobiDB-lite"/>
    </source>
</evidence>
<feature type="region of interest" description="Disordered" evidence="2">
    <location>
        <begin position="363"/>
        <end position="460"/>
    </location>
</feature>
<dbReference type="PaxDb" id="2903-EOD17949"/>
<evidence type="ECO:0000256" key="1">
    <source>
        <dbReference type="ARBA" id="ARBA00022581"/>
    </source>
</evidence>
<evidence type="ECO:0008006" key="6">
    <source>
        <dbReference type="Google" id="ProtNLM"/>
    </source>
</evidence>
<accession>A0A0D3J364</accession>